<dbReference type="OrthoDB" id="6313at2"/>
<keyword evidence="11" id="KW-1185">Reference proteome</keyword>
<dbReference type="InterPro" id="IPR003838">
    <property type="entry name" value="ABC3_permease_C"/>
</dbReference>
<dbReference type="Pfam" id="PF12704">
    <property type="entry name" value="MacB_PCD"/>
    <property type="match status" value="1"/>
</dbReference>
<dbReference type="Proteomes" id="UP000031623">
    <property type="component" value="Chromosome"/>
</dbReference>
<accession>A0A090AIU6</accession>
<comment type="similarity">
    <text evidence="6">Belongs to the ABC-4 integral membrane protein family.</text>
</comment>
<evidence type="ECO:0000256" key="2">
    <source>
        <dbReference type="ARBA" id="ARBA00022475"/>
    </source>
</evidence>
<evidence type="ECO:0000313" key="11">
    <source>
        <dbReference type="Proteomes" id="UP000031623"/>
    </source>
</evidence>
<gene>
    <name evidence="10" type="ORF">THII_0488</name>
</gene>
<dbReference type="Pfam" id="PF02687">
    <property type="entry name" value="FtsX"/>
    <property type="match status" value="1"/>
</dbReference>
<evidence type="ECO:0000259" key="8">
    <source>
        <dbReference type="Pfam" id="PF02687"/>
    </source>
</evidence>
<dbReference type="InterPro" id="IPR050250">
    <property type="entry name" value="Macrolide_Exporter_MacB"/>
</dbReference>
<evidence type="ECO:0000256" key="1">
    <source>
        <dbReference type="ARBA" id="ARBA00004651"/>
    </source>
</evidence>
<feature type="transmembrane region" description="Helical" evidence="7">
    <location>
        <begin position="309"/>
        <end position="339"/>
    </location>
</feature>
<dbReference type="HOGENOM" id="CLU_055576_0_0_6"/>
<organism evidence="10 11">
    <name type="scientific">Thioploca ingrica</name>
    <dbReference type="NCBI Taxonomy" id="40754"/>
    <lineage>
        <taxon>Bacteria</taxon>
        <taxon>Pseudomonadati</taxon>
        <taxon>Pseudomonadota</taxon>
        <taxon>Gammaproteobacteria</taxon>
        <taxon>Thiotrichales</taxon>
        <taxon>Thiotrichaceae</taxon>
        <taxon>Thioploca</taxon>
    </lineage>
</organism>
<sequence length="401" mass="43584">MTLMGLAIQNLLRKPFRTYALVLAVAIAGGAVFSTATVMWGVERSLDLGFSKFGADLLVVPKGALVGMKTALLTGEPSTFYMDLSLADRLRTLKGIRQVTPQLFLTTAEGSHCIIGNAFLVGFDPHNDFTVMPWLNQKLPRELKLTDAIVGANNPYQLGGSVYFYGQYFTVYGKLDRTGIGLYDNAIFIQIEKAYELAENAKKFTDVAPLGFAKGQVSALLVQLERTAPVNVVRFAISRYPEVKVISAGNIVTSVRQNLAALFTGTVFLSAVLIIANILMISAIFSTIINERKKELGLLRAIGARKRHIFQLVMVEAGLLTAAGGVLGVMLGAVLMRIYRRTIGFHLESLNIPFLWPAWSDITLLALAAITLSIMVGIFGAMYPAVAASRVDPYEAIRAGE</sequence>
<keyword evidence="2" id="KW-1003">Cell membrane</keyword>
<feature type="transmembrane region" description="Helical" evidence="7">
    <location>
        <begin position="259"/>
        <end position="288"/>
    </location>
</feature>
<dbReference type="PANTHER" id="PTHR30572:SF4">
    <property type="entry name" value="ABC TRANSPORTER PERMEASE YTRF"/>
    <property type="match status" value="1"/>
</dbReference>
<comment type="subcellular location">
    <subcellularLocation>
        <location evidence="1">Cell membrane</location>
        <topology evidence="1">Multi-pass membrane protein</topology>
    </subcellularLocation>
</comment>
<evidence type="ECO:0000313" key="10">
    <source>
        <dbReference type="EMBL" id="BAP54785.1"/>
    </source>
</evidence>
<dbReference type="InterPro" id="IPR025857">
    <property type="entry name" value="MacB_PCD"/>
</dbReference>
<dbReference type="GO" id="GO:0005886">
    <property type="term" value="C:plasma membrane"/>
    <property type="evidence" value="ECO:0007669"/>
    <property type="project" value="UniProtKB-SubCell"/>
</dbReference>
<dbReference type="PANTHER" id="PTHR30572">
    <property type="entry name" value="MEMBRANE COMPONENT OF TRANSPORTER-RELATED"/>
    <property type="match status" value="1"/>
</dbReference>
<name>A0A090AIU6_9GAMM</name>
<dbReference type="STRING" id="40754.THII_0488"/>
<keyword evidence="5 7" id="KW-0472">Membrane</keyword>
<keyword evidence="4 7" id="KW-1133">Transmembrane helix</keyword>
<feature type="domain" description="ABC3 transporter permease C-terminal" evidence="8">
    <location>
        <begin position="268"/>
        <end position="389"/>
    </location>
</feature>
<evidence type="ECO:0000259" key="9">
    <source>
        <dbReference type="Pfam" id="PF12704"/>
    </source>
</evidence>
<reference evidence="10 11" key="1">
    <citation type="journal article" date="2014" name="ISME J.">
        <title>Ecophysiology of Thioploca ingrica as revealed by the complete genome sequence supplemented with proteomic evidence.</title>
        <authorList>
            <person name="Kojima H."/>
            <person name="Ogura Y."/>
            <person name="Yamamoto N."/>
            <person name="Togashi T."/>
            <person name="Mori H."/>
            <person name="Watanabe T."/>
            <person name="Nemoto F."/>
            <person name="Kurokawa K."/>
            <person name="Hayashi T."/>
            <person name="Fukui M."/>
        </authorList>
    </citation>
    <scope>NUCLEOTIDE SEQUENCE [LARGE SCALE GENOMIC DNA]</scope>
</reference>
<feature type="domain" description="MacB-like periplasmic core" evidence="9">
    <location>
        <begin position="22"/>
        <end position="238"/>
    </location>
</feature>
<keyword evidence="3 7" id="KW-0812">Transmembrane</keyword>
<dbReference type="GO" id="GO:0022857">
    <property type="term" value="F:transmembrane transporter activity"/>
    <property type="evidence" value="ECO:0007669"/>
    <property type="project" value="TreeGrafter"/>
</dbReference>
<dbReference type="EMBL" id="AP014633">
    <property type="protein sequence ID" value="BAP54785.1"/>
    <property type="molecule type" value="Genomic_DNA"/>
</dbReference>
<dbReference type="AlphaFoldDB" id="A0A090AIU6"/>
<proteinExistence type="inferred from homology"/>
<evidence type="ECO:0000256" key="4">
    <source>
        <dbReference type="ARBA" id="ARBA00022989"/>
    </source>
</evidence>
<evidence type="ECO:0000256" key="6">
    <source>
        <dbReference type="ARBA" id="ARBA00038076"/>
    </source>
</evidence>
<protein>
    <submittedName>
        <fullName evidence="10">ABC transporter permease</fullName>
    </submittedName>
</protein>
<evidence type="ECO:0000256" key="7">
    <source>
        <dbReference type="SAM" id="Phobius"/>
    </source>
</evidence>
<feature type="transmembrane region" description="Helical" evidence="7">
    <location>
        <begin position="359"/>
        <end position="383"/>
    </location>
</feature>
<feature type="transmembrane region" description="Helical" evidence="7">
    <location>
        <begin position="21"/>
        <end position="42"/>
    </location>
</feature>
<evidence type="ECO:0000256" key="5">
    <source>
        <dbReference type="ARBA" id="ARBA00023136"/>
    </source>
</evidence>
<evidence type="ECO:0000256" key="3">
    <source>
        <dbReference type="ARBA" id="ARBA00022692"/>
    </source>
</evidence>
<dbReference type="KEGG" id="tig:THII_0488"/>